<reference evidence="1 2" key="1">
    <citation type="submission" date="2011-01" db="EMBL/GenBank/DDBJ databases">
        <authorList>
            <person name="Weinstock G."/>
            <person name="Sodergren E."/>
            <person name="Clifton S."/>
            <person name="Fulton L."/>
            <person name="Fulton B."/>
            <person name="Courtney L."/>
            <person name="Fronick C."/>
            <person name="Harrison M."/>
            <person name="Strong C."/>
            <person name="Farmer C."/>
            <person name="Delahaunty K."/>
            <person name="Markovic C."/>
            <person name="Hall O."/>
            <person name="Minx P."/>
            <person name="Tomlinson C."/>
            <person name="Mitreva M."/>
            <person name="Hou S."/>
            <person name="Chen J."/>
            <person name="Wollam A."/>
            <person name="Pepin K.H."/>
            <person name="Johnson M."/>
            <person name="Bhonagiri V."/>
            <person name="Zhang X."/>
            <person name="Suruliraj S."/>
            <person name="Warren W."/>
            <person name="Chinwalla A."/>
            <person name="Mardis E.R."/>
            <person name="Wilson R.K."/>
        </authorList>
    </citation>
    <scope>NUCLEOTIDE SEQUENCE [LARGE SCALE GENOMIC DNA]</scope>
    <source>
        <strain evidence="1 2">YIT 12067</strain>
    </source>
</reference>
<keyword evidence="2" id="KW-1185">Reference proteome</keyword>
<dbReference type="AlphaFoldDB" id="E8LEH6"/>
<protein>
    <submittedName>
        <fullName evidence="1">Uncharacterized protein</fullName>
    </submittedName>
</protein>
<dbReference type="HOGENOM" id="CLU_3274234_0_0_9"/>
<dbReference type="EMBL" id="AEVN01000051">
    <property type="protein sequence ID" value="EFY04776.1"/>
    <property type="molecule type" value="Genomic_DNA"/>
</dbReference>
<dbReference type="Proteomes" id="UP000004923">
    <property type="component" value="Unassembled WGS sequence"/>
</dbReference>
<comment type="caution">
    <text evidence="1">The sequence shown here is derived from an EMBL/GenBank/DDBJ whole genome shotgun (WGS) entry which is preliminary data.</text>
</comment>
<organism evidence="1 2">
    <name type="scientific">Phascolarctobacterium succinatutens YIT 12067</name>
    <dbReference type="NCBI Taxonomy" id="626939"/>
    <lineage>
        <taxon>Bacteria</taxon>
        <taxon>Bacillati</taxon>
        <taxon>Bacillota</taxon>
        <taxon>Negativicutes</taxon>
        <taxon>Acidaminococcales</taxon>
        <taxon>Acidaminococcaceae</taxon>
        <taxon>Phascolarctobacterium</taxon>
    </lineage>
</organism>
<proteinExistence type="predicted"/>
<sequence>MGEKRLKALPVAAKKTNFMFYMPFSVKYFLKWAYKIDFWRF</sequence>
<accession>E8LEH6</accession>
<name>E8LEH6_9FIRM</name>
<evidence type="ECO:0000313" key="2">
    <source>
        <dbReference type="Proteomes" id="UP000004923"/>
    </source>
</evidence>
<evidence type="ECO:0000313" key="1">
    <source>
        <dbReference type="EMBL" id="EFY04776.1"/>
    </source>
</evidence>
<gene>
    <name evidence="1" type="ORF">HMPREF9443_01260</name>
</gene>